<dbReference type="GO" id="GO:0003254">
    <property type="term" value="P:regulation of membrane depolarization"/>
    <property type="evidence" value="ECO:0007669"/>
    <property type="project" value="TreeGrafter"/>
</dbReference>
<dbReference type="PANTHER" id="PTHR45689">
    <property type="entry name" value="I[[H]] CHANNEL, ISOFORM E"/>
    <property type="match status" value="1"/>
</dbReference>
<dbReference type="PANTHER" id="PTHR45689:SF5">
    <property type="entry name" value="I[[H]] CHANNEL, ISOFORM E"/>
    <property type="match status" value="1"/>
</dbReference>
<dbReference type="SUPFAM" id="SSF51206">
    <property type="entry name" value="cAMP-binding domain-like"/>
    <property type="match status" value="1"/>
</dbReference>
<keyword evidence="1" id="KW-0812">Transmembrane</keyword>
<proteinExistence type="predicted"/>
<dbReference type="Gene3D" id="2.60.120.10">
    <property type="entry name" value="Jelly Rolls"/>
    <property type="match status" value="1"/>
</dbReference>
<evidence type="ECO:0000313" key="2">
    <source>
        <dbReference type="EMBL" id="KAJ0402409.1"/>
    </source>
</evidence>
<evidence type="ECO:0008006" key="4">
    <source>
        <dbReference type="Google" id="ProtNLM"/>
    </source>
</evidence>
<feature type="transmembrane region" description="Helical" evidence="1">
    <location>
        <begin position="36"/>
        <end position="63"/>
    </location>
</feature>
<name>A0AAD5QBE4_PYTIN</name>
<dbReference type="InterPro" id="IPR014710">
    <property type="entry name" value="RmlC-like_jellyroll"/>
</dbReference>
<evidence type="ECO:0000256" key="1">
    <source>
        <dbReference type="SAM" id="Phobius"/>
    </source>
</evidence>
<dbReference type="EMBL" id="JAKCXM010000103">
    <property type="protein sequence ID" value="KAJ0402409.1"/>
    <property type="molecule type" value="Genomic_DNA"/>
</dbReference>
<protein>
    <recommendedName>
        <fullName evidence="4">Transmembrane protein</fullName>
    </recommendedName>
</protein>
<comment type="caution">
    <text evidence="2">The sequence shown here is derived from an EMBL/GenBank/DDBJ whole genome shotgun (WGS) entry which is preliminary data.</text>
</comment>
<dbReference type="InterPro" id="IPR051413">
    <property type="entry name" value="K/Na_HCN_channel"/>
</dbReference>
<feature type="transmembrane region" description="Helical" evidence="1">
    <location>
        <begin position="189"/>
        <end position="214"/>
    </location>
</feature>
<dbReference type="GO" id="GO:0035725">
    <property type="term" value="P:sodium ion transmembrane transport"/>
    <property type="evidence" value="ECO:0007669"/>
    <property type="project" value="TreeGrafter"/>
</dbReference>
<keyword evidence="3" id="KW-1185">Reference proteome</keyword>
<feature type="transmembrane region" description="Helical" evidence="1">
    <location>
        <begin position="234"/>
        <end position="255"/>
    </location>
</feature>
<organism evidence="2 3">
    <name type="scientific">Pythium insidiosum</name>
    <name type="common">Pythiosis disease agent</name>
    <dbReference type="NCBI Taxonomy" id="114742"/>
    <lineage>
        <taxon>Eukaryota</taxon>
        <taxon>Sar</taxon>
        <taxon>Stramenopiles</taxon>
        <taxon>Oomycota</taxon>
        <taxon>Peronosporomycetes</taxon>
        <taxon>Pythiales</taxon>
        <taxon>Pythiaceae</taxon>
        <taxon>Pythium</taxon>
    </lineage>
</organism>
<dbReference type="GO" id="GO:0005249">
    <property type="term" value="F:voltage-gated potassium channel activity"/>
    <property type="evidence" value="ECO:0007669"/>
    <property type="project" value="TreeGrafter"/>
</dbReference>
<dbReference type="Proteomes" id="UP001209570">
    <property type="component" value="Unassembled WGS sequence"/>
</dbReference>
<dbReference type="GO" id="GO:0098855">
    <property type="term" value="C:HCN channel complex"/>
    <property type="evidence" value="ECO:0007669"/>
    <property type="project" value="TreeGrafter"/>
</dbReference>
<dbReference type="AlphaFoldDB" id="A0AAD5QBE4"/>
<gene>
    <name evidence="2" type="ORF">P43SY_004118</name>
</gene>
<accession>A0AAD5QBE4</accession>
<evidence type="ECO:0000313" key="3">
    <source>
        <dbReference type="Proteomes" id="UP001209570"/>
    </source>
</evidence>
<keyword evidence="1" id="KW-0472">Membrane</keyword>
<sequence length="323" mass="37048">MSTQQAALDVYMANLYDAMQLLQGQGVETSSTTQNVFATTAVMLGSLLLAVVFGHVAILVSNFNANATNYQRKLENVFAIMSKLHLPDPIRERIQQYYEYLHTEYESLDGEIFKFTKDLSHTLELEVVLFKYMDLIMNVPYWRNCSPDFQKQLVLHLHVRVYLPDDFIMRYGEERTLAQTLELLFSCEVLLFVEYIEVVLPMLYGLYITGAWYQPSRMYNLLVRDMTAAQVHSSLLNSLIYGALEALSFVVLAVLMRRRYGHSTLHHLAFVLETYWRTIQGKILGCFLTIVLSAQIHQGTDFSFRFDFASMLARAPNATATPA</sequence>
<dbReference type="Gene3D" id="1.10.287.630">
    <property type="entry name" value="Helix hairpin bin"/>
    <property type="match status" value="1"/>
</dbReference>
<dbReference type="InterPro" id="IPR018490">
    <property type="entry name" value="cNMP-bd_dom_sf"/>
</dbReference>
<keyword evidence="1" id="KW-1133">Transmembrane helix</keyword>
<reference evidence="2" key="1">
    <citation type="submission" date="2021-12" db="EMBL/GenBank/DDBJ databases">
        <title>Prjna785345.</title>
        <authorList>
            <person name="Rujirawat T."/>
            <person name="Krajaejun T."/>
        </authorList>
    </citation>
    <scope>NUCLEOTIDE SEQUENCE</scope>
    <source>
        <strain evidence="2">Pi057C3</strain>
    </source>
</reference>